<dbReference type="PANTHER" id="PTHR42877:SF11">
    <property type="entry name" value="MONOOXYGENASE, PUTATIVE (AFU_ORTHOLOGUE AFUA_6G13790)-RELATED"/>
    <property type="match status" value="1"/>
</dbReference>
<dbReference type="InterPro" id="IPR020946">
    <property type="entry name" value="Flavin_mOase-like"/>
</dbReference>
<keyword evidence="6" id="KW-1185">Reference proteome</keyword>
<sequence length="573" mass="65932">MPAEQAVLVGDGVDKRPHWEPLLPQPAFIPTRKMRVACIGAGMSGLMVAWKVQHGFKLENEIDLTIYDRNPEIGGTWYENTYPGASSSDVPAHVYVFPFEGNPDWTSFYATQPEIQAYISRTAKKWDLRKYVQLNTTIHETIWDEGCGRWKILFEQGGHMKRDEADFIINGSGFLNKWKWPDVKGIWDFKGKLVHSAHWDNEYDWEGKRVAVLGNGNSGIQIVASMQPKVVKMVNYVRQPTWIARNFLDSKAPVNHNYEFSEEQKQQWRDDPALLLEFRKDLERSINIIFYAMIVDHPVQKAYGADCRARMLESMQTSTDEFRDRMIPKYHAGCRRITPGDNYLEAVQAQNSRLCWDHIERFTEKGVRTVTGEEEEFDMIVCATGFDSSWLPQWKLVGRNGARLEEMWKEDPRAFFATQVESMPNYGMVNGPNPPISHGSVPSTMSWTCDYLLRWIMRMNREDIKTVAVKKEVVDDFNEYSQEVLKGTVWAGKCRTLYKNGRDGGRITGVYAGSMMHFKNGLEHALHQGEHFDITWRSKNRFRCLGTGKAPSDEDGDGDVAPYMDDLVKYLSK</sequence>
<comment type="similarity">
    <text evidence="1">Belongs to the FAD-binding monooxygenase family.</text>
</comment>
<evidence type="ECO:0000256" key="3">
    <source>
        <dbReference type="ARBA" id="ARBA00022827"/>
    </source>
</evidence>
<dbReference type="InterPro" id="IPR051209">
    <property type="entry name" value="FAD-bind_Monooxygenase_sf"/>
</dbReference>
<reference evidence="6" key="1">
    <citation type="submission" date="2014-12" db="EMBL/GenBank/DDBJ databases">
        <title>Genome Sequence of Valsa Canker Pathogens Uncovers a Specific Adaption of Colonization on Woody Bark.</title>
        <authorList>
            <person name="Yin Z."/>
            <person name="Liu H."/>
            <person name="Gao X."/>
            <person name="Li Z."/>
            <person name="Song N."/>
            <person name="Ke X."/>
            <person name="Dai Q."/>
            <person name="Wu Y."/>
            <person name="Sun Y."/>
            <person name="Xu J.-R."/>
            <person name="Kang Z.K."/>
            <person name="Wang L."/>
            <person name="Huang L."/>
        </authorList>
    </citation>
    <scope>NUCLEOTIDE SEQUENCE [LARGE SCALE GENOMIC DNA]</scope>
    <source>
        <strain evidence="6">SXYL134</strain>
    </source>
</reference>
<dbReference type="PANTHER" id="PTHR42877">
    <property type="entry name" value="L-ORNITHINE N(5)-MONOOXYGENASE-RELATED"/>
    <property type="match status" value="1"/>
</dbReference>
<dbReference type="Gene3D" id="3.50.50.60">
    <property type="entry name" value="FAD/NAD(P)-binding domain"/>
    <property type="match status" value="2"/>
</dbReference>
<dbReference type="GO" id="GO:0050661">
    <property type="term" value="F:NADP binding"/>
    <property type="evidence" value="ECO:0007669"/>
    <property type="project" value="InterPro"/>
</dbReference>
<dbReference type="InterPro" id="IPR036188">
    <property type="entry name" value="FAD/NAD-bd_sf"/>
</dbReference>
<keyword evidence="3" id="KW-0274">FAD</keyword>
<name>A0A194VGI5_CYTMA</name>
<dbReference type="Proteomes" id="UP000078576">
    <property type="component" value="Unassembled WGS sequence"/>
</dbReference>
<evidence type="ECO:0000313" key="6">
    <source>
        <dbReference type="Proteomes" id="UP000078576"/>
    </source>
</evidence>
<evidence type="ECO:0000313" key="5">
    <source>
        <dbReference type="EMBL" id="KUI63125.1"/>
    </source>
</evidence>
<keyword evidence="4" id="KW-0560">Oxidoreductase</keyword>
<evidence type="ECO:0000256" key="4">
    <source>
        <dbReference type="ARBA" id="ARBA00023002"/>
    </source>
</evidence>
<evidence type="ECO:0000256" key="2">
    <source>
        <dbReference type="ARBA" id="ARBA00022630"/>
    </source>
</evidence>
<gene>
    <name evidence="5" type="ORF">VP1G_10236</name>
</gene>
<dbReference type="GO" id="GO:0004499">
    <property type="term" value="F:N,N-dimethylaniline monooxygenase activity"/>
    <property type="evidence" value="ECO:0007669"/>
    <property type="project" value="InterPro"/>
</dbReference>
<dbReference type="OrthoDB" id="74360at2759"/>
<dbReference type="Pfam" id="PF00743">
    <property type="entry name" value="FMO-like"/>
    <property type="match status" value="1"/>
</dbReference>
<evidence type="ECO:0000256" key="1">
    <source>
        <dbReference type="ARBA" id="ARBA00010139"/>
    </source>
</evidence>
<organism evidence="5 6">
    <name type="scientific">Cytospora mali</name>
    <name type="common">Apple Valsa canker fungus</name>
    <name type="synonym">Valsa mali</name>
    <dbReference type="NCBI Taxonomy" id="578113"/>
    <lineage>
        <taxon>Eukaryota</taxon>
        <taxon>Fungi</taxon>
        <taxon>Dikarya</taxon>
        <taxon>Ascomycota</taxon>
        <taxon>Pezizomycotina</taxon>
        <taxon>Sordariomycetes</taxon>
        <taxon>Sordariomycetidae</taxon>
        <taxon>Diaporthales</taxon>
        <taxon>Cytosporaceae</taxon>
        <taxon>Cytospora</taxon>
    </lineage>
</organism>
<accession>A0A194VGI5</accession>
<proteinExistence type="inferred from homology"/>
<dbReference type="AlphaFoldDB" id="A0A194VGI5"/>
<keyword evidence="5" id="KW-0503">Monooxygenase</keyword>
<dbReference type="GO" id="GO:0050660">
    <property type="term" value="F:flavin adenine dinucleotide binding"/>
    <property type="evidence" value="ECO:0007669"/>
    <property type="project" value="InterPro"/>
</dbReference>
<dbReference type="EMBL" id="KN714861">
    <property type="protein sequence ID" value="KUI63125.1"/>
    <property type="molecule type" value="Genomic_DNA"/>
</dbReference>
<keyword evidence="2" id="KW-0285">Flavoprotein</keyword>
<protein>
    <submittedName>
        <fullName evidence="5">Sterigmatocystin biosynthesis monooxygenase stcW</fullName>
    </submittedName>
</protein>
<dbReference type="SUPFAM" id="SSF51905">
    <property type="entry name" value="FAD/NAD(P)-binding domain"/>
    <property type="match status" value="1"/>
</dbReference>